<organism evidence="4 5">
    <name type="scientific">Rhodoplanes serenus</name>
    <dbReference type="NCBI Taxonomy" id="200615"/>
    <lineage>
        <taxon>Bacteria</taxon>
        <taxon>Pseudomonadati</taxon>
        <taxon>Pseudomonadota</taxon>
        <taxon>Alphaproteobacteria</taxon>
        <taxon>Hyphomicrobiales</taxon>
        <taxon>Nitrobacteraceae</taxon>
        <taxon>Rhodoplanes</taxon>
    </lineage>
</organism>
<feature type="chain" id="PRO_5040726903" evidence="2">
    <location>
        <begin position="26"/>
        <end position="407"/>
    </location>
</feature>
<reference evidence="4 5" key="1">
    <citation type="submission" date="2019-11" db="EMBL/GenBank/DDBJ databases">
        <title>Whole-genome sequence of Rhodoplanes serenus DSM 18633, type strain.</title>
        <authorList>
            <person name="Kyndt J.A."/>
            <person name="Meyer T.E."/>
        </authorList>
    </citation>
    <scope>NUCLEOTIDE SEQUENCE [LARGE SCALE GENOMIC DNA]</scope>
    <source>
        <strain evidence="4 5">DSM 18633</strain>
    </source>
</reference>
<evidence type="ECO:0000313" key="4">
    <source>
        <dbReference type="EMBL" id="MTW17662.1"/>
    </source>
</evidence>
<feature type="compositionally biased region" description="Basic and acidic residues" evidence="1">
    <location>
        <begin position="285"/>
        <end position="307"/>
    </location>
</feature>
<feature type="region of interest" description="Disordered" evidence="1">
    <location>
        <begin position="28"/>
        <end position="57"/>
    </location>
</feature>
<comment type="caution">
    <text evidence="4">The sequence shown here is derived from an EMBL/GenBank/DDBJ whole genome shotgun (WGS) entry which is preliminary data.</text>
</comment>
<dbReference type="Proteomes" id="UP000438991">
    <property type="component" value="Unassembled WGS sequence"/>
</dbReference>
<feature type="region of interest" description="Disordered" evidence="1">
    <location>
        <begin position="276"/>
        <end position="407"/>
    </location>
</feature>
<keyword evidence="2" id="KW-0732">Signal</keyword>
<feature type="compositionally biased region" description="Low complexity" evidence="1">
    <location>
        <begin position="318"/>
        <end position="331"/>
    </location>
</feature>
<feature type="domain" description="Extensin-like C-terminal" evidence="3">
    <location>
        <begin position="96"/>
        <end position="271"/>
    </location>
</feature>
<feature type="compositionally biased region" description="Basic and acidic residues" evidence="1">
    <location>
        <begin position="343"/>
        <end position="366"/>
    </location>
</feature>
<evidence type="ECO:0000313" key="5">
    <source>
        <dbReference type="Proteomes" id="UP000438991"/>
    </source>
</evidence>
<dbReference type="AlphaFoldDB" id="A0A9X4XN09"/>
<dbReference type="InterPro" id="IPR009683">
    <property type="entry name" value="Extensin-like_C"/>
</dbReference>
<dbReference type="Pfam" id="PF06904">
    <property type="entry name" value="Extensin-like_C"/>
    <property type="match status" value="1"/>
</dbReference>
<feature type="compositionally biased region" description="Low complexity" evidence="1">
    <location>
        <begin position="367"/>
        <end position="379"/>
    </location>
</feature>
<evidence type="ECO:0000256" key="1">
    <source>
        <dbReference type="SAM" id="MobiDB-lite"/>
    </source>
</evidence>
<sequence length="407" mass="41871">MESWVAPPLLLIAALAWLGPAPASAREATPGAARAARIEPVPLPRPRPASAPVPARSLGPGIAAEPPVLADVPLPRPRPGTEPAAPDPAVMERYAACLDRLAAVAELTPEAPAVGNPACEAHDLVRFTALRLAGGERVALQPAATIRCALAEAIVGWVREDVAAAARVRGTRPASLTVDTSYECRPRNRIAGAKMSEHGRGNAVDLRAVTLADGRVVGLTDPAADKAFRTAVAQASCARFTTVLGPGSDGYHESHIHLDIAERRGGYRLCQWEVREPAKPPPARPDAKPPDAKPPDAKPPGETRDPPDAETPEGTAVPPDAATPDAAAEPEAAPPPAKATPKRPTDKTSKDRKSADKTSDGKKSDGKAAAGKAARGKPAAAPPPPAPEPDGAEEPAPAPVAPSADQP</sequence>
<evidence type="ECO:0000259" key="3">
    <source>
        <dbReference type="Pfam" id="PF06904"/>
    </source>
</evidence>
<feature type="compositionally biased region" description="Pro residues" evidence="1">
    <location>
        <begin position="41"/>
        <end position="51"/>
    </location>
</feature>
<dbReference type="EMBL" id="WNKV01000011">
    <property type="protein sequence ID" value="MTW17662.1"/>
    <property type="molecule type" value="Genomic_DNA"/>
</dbReference>
<name>A0A9X4XN09_9BRAD</name>
<protein>
    <submittedName>
        <fullName evidence="4">Extensin</fullName>
    </submittedName>
</protein>
<feature type="signal peptide" evidence="2">
    <location>
        <begin position="1"/>
        <end position="25"/>
    </location>
</feature>
<evidence type="ECO:0000256" key="2">
    <source>
        <dbReference type="SAM" id="SignalP"/>
    </source>
</evidence>
<feature type="region of interest" description="Disordered" evidence="1">
    <location>
        <begin position="68"/>
        <end position="87"/>
    </location>
</feature>
<dbReference type="RefSeq" id="WP_155480314.1">
    <property type="nucleotide sequence ID" value="NZ_WNKV01000011.1"/>
</dbReference>
<accession>A0A9X4XN09</accession>
<proteinExistence type="predicted"/>
<gene>
    <name evidence="4" type="ORF">GJ689_15760</name>
</gene>